<reference evidence="1" key="1">
    <citation type="submission" date="2016-06" db="UniProtKB">
        <authorList>
            <consortium name="WormBaseParasite"/>
        </authorList>
    </citation>
    <scope>IDENTIFICATION</scope>
</reference>
<organism evidence="1">
    <name type="scientific">Gongylonema pulchrum</name>
    <dbReference type="NCBI Taxonomy" id="637853"/>
    <lineage>
        <taxon>Eukaryota</taxon>
        <taxon>Metazoa</taxon>
        <taxon>Ecdysozoa</taxon>
        <taxon>Nematoda</taxon>
        <taxon>Chromadorea</taxon>
        <taxon>Rhabditida</taxon>
        <taxon>Spirurina</taxon>
        <taxon>Spiruromorpha</taxon>
        <taxon>Spiruroidea</taxon>
        <taxon>Gongylonematidae</taxon>
        <taxon>Gongylonema</taxon>
    </lineage>
</organism>
<proteinExistence type="predicted"/>
<evidence type="ECO:0000313" key="1">
    <source>
        <dbReference type="WBParaSite" id="GPUH_0002164301-mRNA-1"/>
    </source>
</evidence>
<sequence length="169" mass="18457">LEKRTASVLDTNDPNFDGIFIQATALNPHLALLLGDEQLIYARNAIEKQLNERMRAAEEVVARRAARLNGGVDALLATVVDRAAASSGASSSSSSDSNCGNEVTACQNIAPSTSLYPDLERQQAAVKNRYAEAIVQSYFDELAVSFIFIFPRKLKHRSHGDEIINCVYI</sequence>
<dbReference type="AlphaFoldDB" id="A0A183EKX5"/>
<protein>
    <submittedName>
        <fullName evidence="1">RGS domain-containing protein</fullName>
    </submittedName>
</protein>
<name>A0A183EKX5_9BILA</name>
<accession>A0A183EKX5</accession>
<dbReference type="WBParaSite" id="GPUH_0002164301-mRNA-1">
    <property type="protein sequence ID" value="GPUH_0002164301-mRNA-1"/>
    <property type="gene ID" value="GPUH_0002164301"/>
</dbReference>